<comment type="catalytic activity">
    <reaction evidence="5 7">
        <text>uridine(341) in tmRNA + S-adenosyl-L-methionine = 5-methyluridine(341) in tmRNA + S-adenosyl-L-homocysteine + H(+)</text>
        <dbReference type="Rhea" id="RHEA:43612"/>
        <dbReference type="Rhea" id="RHEA-COMP:10630"/>
        <dbReference type="Rhea" id="RHEA-COMP:10631"/>
        <dbReference type="ChEBI" id="CHEBI:15378"/>
        <dbReference type="ChEBI" id="CHEBI:57856"/>
        <dbReference type="ChEBI" id="CHEBI:59789"/>
        <dbReference type="ChEBI" id="CHEBI:65315"/>
        <dbReference type="ChEBI" id="CHEBI:74447"/>
    </reaction>
</comment>
<evidence type="ECO:0000256" key="6">
    <source>
        <dbReference type="ARBA" id="ARBA00052788"/>
    </source>
</evidence>
<accession>A0AAC8PZA0</accession>
<dbReference type="PROSITE" id="PS01231">
    <property type="entry name" value="TRMA_2"/>
    <property type="match status" value="1"/>
</dbReference>
<feature type="active site" description="Nucleophile" evidence="7 8">
    <location>
        <position position="327"/>
    </location>
</feature>
<comment type="catalytic activity">
    <reaction evidence="6 7">
        <text>uridine(54) in tRNA + S-adenosyl-L-methionine = 5-methyluridine(54) in tRNA + S-adenosyl-L-homocysteine + H(+)</text>
        <dbReference type="Rhea" id="RHEA:42712"/>
        <dbReference type="Rhea" id="RHEA-COMP:10167"/>
        <dbReference type="Rhea" id="RHEA-COMP:10193"/>
        <dbReference type="ChEBI" id="CHEBI:15378"/>
        <dbReference type="ChEBI" id="CHEBI:57856"/>
        <dbReference type="ChEBI" id="CHEBI:59789"/>
        <dbReference type="ChEBI" id="CHEBI:65315"/>
        <dbReference type="ChEBI" id="CHEBI:74447"/>
        <dbReference type="EC" id="2.1.1.35"/>
    </reaction>
</comment>
<dbReference type="PANTHER" id="PTHR47790">
    <property type="entry name" value="TRNA/TMRNA (URACIL-C(5))-METHYLTRANSFERASE"/>
    <property type="match status" value="1"/>
</dbReference>
<dbReference type="InterPro" id="IPR030391">
    <property type="entry name" value="MeTrfase_TrmA_CS"/>
</dbReference>
<dbReference type="EC" id="2.1.1.35" evidence="7"/>
<dbReference type="CDD" id="cd02440">
    <property type="entry name" value="AdoMet_MTases"/>
    <property type="match status" value="1"/>
</dbReference>
<gene>
    <name evidence="7" type="primary">trmA</name>
    <name evidence="10" type="ORF">AAX06_06300</name>
</gene>
<dbReference type="RefSeq" id="WP_046697495.1">
    <property type="nucleotide sequence ID" value="NZ_CP011376.1"/>
</dbReference>
<dbReference type="AlphaFoldDB" id="A0AAC8PZA0"/>
<dbReference type="PROSITE" id="PS01230">
    <property type="entry name" value="TRMA_1"/>
    <property type="match status" value="1"/>
</dbReference>
<dbReference type="GO" id="GO:0030697">
    <property type="term" value="F:tRNA (uracil(54)-C5)-methyltransferase activity, S-adenosyl methionine-dependent"/>
    <property type="evidence" value="ECO:0007669"/>
    <property type="project" value="UniProtKB-UniRule"/>
</dbReference>
<dbReference type="SUPFAM" id="SSF53335">
    <property type="entry name" value="S-adenosyl-L-methionine-dependent methyltransferases"/>
    <property type="match status" value="1"/>
</dbReference>
<evidence type="ECO:0000256" key="7">
    <source>
        <dbReference type="HAMAP-Rule" id="MF_01011"/>
    </source>
</evidence>
<dbReference type="InterPro" id="IPR029063">
    <property type="entry name" value="SAM-dependent_MTases_sf"/>
</dbReference>
<evidence type="ECO:0000256" key="2">
    <source>
        <dbReference type="ARBA" id="ARBA00022679"/>
    </source>
</evidence>
<dbReference type="NCBIfam" id="TIGR02143">
    <property type="entry name" value="trmA_only"/>
    <property type="match status" value="1"/>
</dbReference>
<evidence type="ECO:0000256" key="4">
    <source>
        <dbReference type="ARBA" id="ARBA00022694"/>
    </source>
</evidence>
<feature type="active site" description="Proton acceptor" evidence="7">
    <location>
        <position position="361"/>
    </location>
</feature>
<name>A0AAC8PZA0_9GAMM</name>
<feature type="binding site" evidence="7 8">
    <location>
        <position position="240"/>
    </location>
    <ligand>
        <name>S-adenosyl-L-methionine</name>
        <dbReference type="ChEBI" id="CHEBI:59789"/>
    </ligand>
</feature>
<sequence length="369" mass="42869">MNPQAYQAQLSAKIDRIQSQFAQFNPPTLEIYESLVSHFRQRAEFRIWHTEDDLFYAMFERNDSGNKRVARVDEFSIASRAINELMPILLNHLKADPLLSERLFEVHFLNTLHGQMLVTLIYHKKLDEQWQALASDLVDKLNIKLIGRSRGQKLVLSDDFVVEKMTVSIKGQDEDFYYQQIEGGFSQPNAYVCRHMLNFACDVADKISQNDQRDLLELYCGNGNFTLPLSKYFNRVLATELAKSSVNSAKWAIDHNDIQNIAIARLSAEEFSQAHNGEREFRRLAESDIDIKSYDFNTVFVDPPRAGIDDETLKILANFENIIYISCNPDTLFDNLQMLYHTHEIKRFALFDQFPYTHHIESGVWLVKR</sequence>
<keyword evidence="4 7" id="KW-0819">tRNA processing</keyword>
<comment type="similarity">
    <text evidence="7">Belongs to the class I-like SAM-binding methyltransferase superfamily. RNA M5U methyltransferase family. TrmA subfamily.</text>
</comment>
<dbReference type="EMBL" id="CP011376">
    <property type="protein sequence ID" value="AKG08744.1"/>
    <property type="molecule type" value="Genomic_DNA"/>
</dbReference>
<evidence type="ECO:0000256" key="5">
    <source>
        <dbReference type="ARBA" id="ARBA00051255"/>
    </source>
</evidence>
<feature type="active site" evidence="9">
    <location>
        <position position="327"/>
    </location>
</feature>
<evidence type="ECO:0000256" key="9">
    <source>
        <dbReference type="PROSITE-ProRule" id="PRU10015"/>
    </source>
</evidence>
<dbReference type="GO" id="GO:0030488">
    <property type="term" value="P:tRNA methylation"/>
    <property type="evidence" value="ECO:0007669"/>
    <property type="project" value="UniProtKB-UniRule"/>
</dbReference>
<dbReference type="InterPro" id="IPR030390">
    <property type="entry name" value="MeTrfase_TrmA_AS"/>
</dbReference>
<dbReference type="Gene3D" id="2.40.50.1070">
    <property type="match status" value="1"/>
</dbReference>
<feature type="binding site" evidence="7 8">
    <location>
        <position position="302"/>
    </location>
    <ligand>
        <name>S-adenosyl-L-methionine</name>
        <dbReference type="ChEBI" id="CHEBI:59789"/>
    </ligand>
</feature>
<keyword evidence="1 7" id="KW-0489">Methyltransferase</keyword>
<feature type="binding site" evidence="7 8">
    <location>
        <position position="187"/>
    </location>
    <ligand>
        <name>S-adenosyl-L-methionine</name>
        <dbReference type="ChEBI" id="CHEBI:59789"/>
    </ligand>
</feature>
<dbReference type="InterPro" id="IPR011869">
    <property type="entry name" value="TrmA_MeTrfase"/>
</dbReference>
<organism evidence="10 11">
    <name type="scientific">Moraxella bovoculi</name>
    <dbReference type="NCBI Taxonomy" id="386891"/>
    <lineage>
        <taxon>Bacteria</taxon>
        <taxon>Pseudomonadati</taxon>
        <taxon>Pseudomonadota</taxon>
        <taxon>Gammaproteobacteria</taxon>
        <taxon>Moraxellales</taxon>
        <taxon>Moraxellaceae</taxon>
        <taxon>Moraxella</taxon>
    </lineage>
</organism>
<dbReference type="Pfam" id="PF05958">
    <property type="entry name" value="tRNA_U5-meth_tr"/>
    <property type="match status" value="1"/>
</dbReference>
<dbReference type="GO" id="GO:0005829">
    <property type="term" value="C:cytosol"/>
    <property type="evidence" value="ECO:0007669"/>
    <property type="project" value="TreeGrafter"/>
</dbReference>
<dbReference type="PROSITE" id="PS51687">
    <property type="entry name" value="SAM_MT_RNA_M5U"/>
    <property type="match status" value="1"/>
</dbReference>
<proteinExistence type="inferred from homology"/>
<dbReference type="FunFam" id="3.40.50.150:FF:000012">
    <property type="entry name" value="tRNA/tmRNA (uracil-C(5))-methyltransferase"/>
    <property type="match status" value="1"/>
</dbReference>
<dbReference type="FunFam" id="2.40.50.1070:FF:000001">
    <property type="entry name" value="tRNA/tmRNA (uracil-C(5))-methyltransferase"/>
    <property type="match status" value="1"/>
</dbReference>
<feature type="binding site" evidence="7 8">
    <location>
        <position position="219"/>
    </location>
    <ligand>
        <name>S-adenosyl-L-methionine</name>
        <dbReference type="ChEBI" id="CHEBI:59789"/>
    </ligand>
</feature>
<evidence type="ECO:0000313" key="11">
    <source>
        <dbReference type="Proteomes" id="UP000077465"/>
    </source>
</evidence>
<dbReference type="Proteomes" id="UP000077465">
    <property type="component" value="Chromosome"/>
</dbReference>
<dbReference type="GO" id="GO:0019843">
    <property type="term" value="F:rRNA binding"/>
    <property type="evidence" value="ECO:0007669"/>
    <property type="project" value="TreeGrafter"/>
</dbReference>
<protein>
    <recommendedName>
        <fullName evidence="7">tRNA/tmRNA (uracil-C(5))-methyltransferase</fullName>
        <ecNumber evidence="7">2.1.1.35</ecNumber>
    </recommendedName>
    <alternativeName>
        <fullName evidence="7">tRNA (uracil(54)-C(5))-methyltransferase</fullName>
    </alternativeName>
    <alternativeName>
        <fullName evidence="7">tRNA(m5U54)-methyltransferase</fullName>
        <shortName evidence="7">RUMT</shortName>
    </alternativeName>
    <alternativeName>
        <fullName evidence="7">tmRNA (uracil(341)-C(5))-methyltransferase</fullName>
    </alternativeName>
</protein>
<dbReference type="GO" id="GO:0000049">
    <property type="term" value="F:tRNA binding"/>
    <property type="evidence" value="ECO:0007669"/>
    <property type="project" value="TreeGrafter"/>
</dbReference>
<dbReference type="Gene3D" id="3.40.50.150">
    <property type="entry name" value="Vaccinia Virus protein VP39"/>
    <property type="match status" value="1"/>
</dbReference>
<dbReference type="PANTHER" id="PTHR47790:SF2">
    <property type="entry name" value="TRNA_TMRNA (URACIL-C(5))-METHYLTRANSFERASE"/>
    <property type="match status" value="1"/>
</dbReference>
<comment type="function">
    <text evidence="7">Dual-specificity methyltransferase that catalyzes the formation of 5-methyluridine at position 54 (m5U54) in all tRNAs, and that of position 341 (m5U341) in tmRNA (transfer-mRNA).</text>
</comment>
<evidence type="ECO:0000256" key="1">
    <source>
        <dbReference type="ARBA" id="ARBA00022603"/>
    </source>
</evidence>
<feature type="binding site" evidence="7">
    <location>
        <position position="224"/>
    </location>
    <ligand>
        <name>S-adenosyl-L-methionine</name>
        <dbReference type="ChEBI" id="CHEBI:59789"/>
    </ligand>
</feature>
<dbReference type="InterPro" id="IPR010280">
    <property type="entry name" value="U5_MeTrfase_fam"/>
</dbReference>
<evidence type="ECO:0000313" key="10">
    <source>
        <dbReference type="EMBL" id="AKG08744.1"/>
    </source>
</evidence>
<keyword evidence="3 7" id="KW-0949">S-adenosyl-L-methionine</keyword>
<evidence type="ECO:0000256" key="3">
    <source>
        <dbReference type="ARBA" id="ARBA00022691"/>
    </source>
</evidence>
<keyword evidence="2 7" id="KW-0808">Transferase</keyword>
<evidence type="ECO:0000256" key="8">
    <source>
        <dbReference type="PROSITE-ProRule" id="PRU01024"/>
    </source>
</evidence>
<reference evidence="10 11" key="1">
    <citation type="submission" date="2015-05" db="EMBL/GenBank/DDBJ databases">
        <authorList>
            <person name="Dickey A."/>
            <person name="Clawson M."/>
            <person name="Bono J."/>
            <person name="Loy J.D."/>
        </authorList>
    </citation>
    <scope>NUCLEOTIDE SEQUENCE [LARGE SCALE GENOMIC DNA]</scope>
    <source>
        <strain evidence="10 11">22581</strain>
    </source>
</reference>
<dbReference type="HAMAP" id="MF_01011">
    <property type="entry name" value="RNA_methyltr_TrmA"/>
    <property type="match status" value="1"/>
</dbReference>